<dbReference type="InterPro" id="IPR001878">
    <property type="entry name" value="Znf_CCHC"/>
</dbReference>
<dbReference type="GO" id="GO:0003676">
    <property type="term" value="F:nucleic acid binding"/>
    <property type="evidence" value="ECO:0007669"/>
    <property type="project" value="InterPro"/>
</dbReference>
<proteinExistence type="predicted"/>
<evidence type="ECO:0000313" key="4">
    <source>
        <dbReference type="EMBL" id="KAF5372750.1"/>
    </source>
</evidence>
<protein>
    <recommendedName>
        <fullName evidence="3">CCHC-type domain-containing protein</fullName>
    </recommendedName>
</protein>
<dbReference type="GO" id="GO:0008270">
    <property type="term" value="F:zinc ion binding"/>
    <property type="evidence" value="ECO:0007669"/>
    <property type="project" value="UniProtKB-KW"/>
</dbReference>
<evidence type="ECO:0000259" key="3">
    <source>
        <dbReference type="PROSITE" id="PS50158"/>
    </source>
</evidence>
<keyword evidence="1" id="KW-0863">Zinc-finger</keyword>
<feature type="domain" description="CCHC-type" evidence="3">
    <location>
        <begin position="335"/>
        <end position="348"/>
    </location>
</feature>
<feature type="compositionally biased region" description="Gly residues" evidence="2">
    <location>
        <begin position="252"/>
        <end position="262"/>
    </location>
</feature>
<gene>
    <name evidence="4" type="ORF">D9615_010133</name>
</gene>
<sequence length="395" mass="43364">MAASIEPFWGDRPDKNAQDFFCTFNRAMGDKSDDIKCRLFVNYLRADSEADEWYAALPAAIRADWDDTETAFHARWPKATIACKTALEYEEEILAMKLKEATLGSKETVAGRDVYTHIAWADRMGALVSRAGLVTGTTYVRLVQRTLPALIREKTVSAPADWAAFLASVQSIDIDYIRDGTAEAEREREKTQRFDERVRMLEAQASPTRGIRNQLAQTTIAAASPNRQAGSEGNPFLNTRGGQGHLSYGATAQGGRGGGAGGTRATRAPPTKEDHAALRARLAEMVHHPDTEAGRTTHRAQQQAWATKYGHETRVNELTPYPLCPGTLGVNANECFGCGMTGHIAPKCSLPSDRRLNVCEADWHAICRYILKVPFATLVRYVVIDDYGGVAAVDT</sequence>
<accession>A0A8H5GXQ3</accession>
<reference evidence="4 5" key="1">
    <citation type="journal article" date="2020" name="ISME J.">
        <title>Uncovering the hidden diversity of litter-decomposition mechanisms in mushroom-forming fungi.</title>
        <authorList>
            <person name="Floudas D."/>
            <person name="Bentzer J."/>
            <person name="Ahren D."/>
            <person name="Johansson T."/>
            <person name="Persson P."/>
            <person name="Tunlid A."/>
        </authorList>
    </citation>
    <scope>NUCLEOTIDE SEQUENCE [LARGE SCALE GENOMIC DNA]</scope>
    <source>
        <strain evidence="4 5">CBS 661.87</strain>
    </source>
</reference>
<dbReference type="PROSITE" id="PS50158">
    <property type="entry name" value="ZF_CCHC"/>
    <property type="match status" value="1"/>
</dbReference>
<evidence type="ECO:0000313" key="5">
    <source>
        <dbReference type="Proteomes" id="UP000565441"/>
    </source>
</evidence>
<feature type="compositionally biased region" description="Polar residues" evidence="2">
    <location>
        <begin position="222"/>
        <end position="231"/>
    </location>
</feature>
<dbReference type="OrthoDB" id="2678560at2759"/>
<comment type="caution">
    <text evidence="4">The sequence shown here is derived from an EMBL/GenBank/DDBJ whole genome shotgun (WGS) entry which is preliminary data.</text>
</comment>
<evidence type="ECO:0000256" key="2">
    <source>
        <dbReference type="SAM" id="MobiDB-lite"/>
    </source>
</evidence>
<organism evidence="4 5">
    <name type="scientific">Tricholomella constricta</name>
    <dbReference type="NCBI Taxonomy" id="117010"/>
    <lineage>
        <taxon>Eukaryota</taxon>
        <taxon>Fungi</taxon>
        <taxon>Dikarya</taxon>
        <taxon>Basidiomycota</taxon>
        <taxon>Agaricomycotina</taxon>
        <taxon>Agaricomycetes</taxon>
        <taxon>Agaricomycetidae</taxon>
        <taxon>Agaricales</taxon>
        <taxon>Tricholomatineae</taxon>
        <taxon>Lyophyllaceae</taxon>
        <taxon>Tricholomella</taxon>
    </lineage>
</organism>
<keyword evidence="1" id="KW-0479">Metal-binding</keyword>
<name>A0A8H5GXQ3_9AGAR</name>
<evidence type="ECO:0000256" key="1">
    <source>
        <dbReference type="PROSITE-ProRule" id="PRU00047"/>
    </source>
</evidence>
<feature type="region of interest" description="Disordered" evidence="2">
    <location>
        <begin position="222"/>
        <end position="271"/>
    </location>
</feature>
<keyword evidence="1" id="KW-0862">Zinc</keyword>
<dbReference type="Proteomes" id="UP000565441">
    <property type="component" value="Unassembled WGS sequence"/>
</dbReference>
<dbReference type="EMBL" id="JAACJP010000041">
    <property type="protein sequence ID" value="KAF5372750.1"/>
    <property type="molecule type" value="Genomic_DNA"/>
</dbReference>
<dbReference type="AlphaFoldDB" id="A0A8H5GXQ3"/>
<keyword evidence="5" id="KW-1185">Reference proteome</keyword>